<comment type="caution">
    <text evidence="2">The sequence shown here is derived from an EMBL/GenBank/DDBJ whole genome shotgun (WGS) entry which is preliminary data.</text>
</comment>
<gene>
    <name evidence="2" type="ORF">ENN52_03630</name>
</gene>
<dbReference type="EMBL" id="DSBY01000151">
    <property type="protein sequence ID" value="HDS63217.1"/>
    <property type="molecule type" value="Genomic_DNA"/>
</dbReference>
<evidence type="ECO:0000256" key="1">
    <source>
        <dbReference type="ARBA" id="ARBA00010169"/>
    </source>
</evidence>
<evidence type="ECO:0000313" key="2">
    <source>
        <dbReference type="EMBL" id="HDS63217.1"/>
    </source>
</evidence>
<dbReference type="SUPFAM" id="SSF54913">
    <property type="entry name" value="GlnB-like"/>
    <property type="match status" value="1"/>
</dbReference>
<dbReference type="InterPro" id="IPR015867">
    <property type="entry name" value="N-reg_PII/ATP_PRibTrfase_C"/>
</dbReference>
<dbReference type="Pfam" id="PF03091">
    <property type="entry name" value="CutA1"/>
    <property type="match status" value="1"/>
</dbReference>
<comment type="similarity">
    <text evidence="1">Belongs to the CutA family.</text>
</comment>
<dbReference type="PANTHER" id="PTHR23419:SF8">
    <property type="entry name" value="FI09726P"/>
    <property type="match status" value="1"/>
</dbReference>
<dbReference type="Proteomes" id="UP000885648">
    <property type="component" value="Unassembled WGS sequence"/>
</dbReference>
<dbReference type="AlphaFoldDB" id="A0A831LZ67"/>
<proteinExistence type="inferred from homology"/>
<accession>A0A831LZ67</accession>
<sequence length="109" mass="11965">METDVVVVLCTAPPGDAERIADLVVGKRQAACVNIMGVGSVYLWEGKIQREREELMIIKTDRERLDALMETISGAHPYEVPEIVALPVIAGSTDYLEWVRESVGGRPSP</sequence>
<dbReference type="InterPro" id="IPR011322">
    <property type="entry name" value="N-reg_PII-like_a/b"/>
</dbReference>
<dbReference type="GO" id="GO:0005507">
    <property type="term" value="F:copper ion binding"/>
    <property type="evidence" value="ECO:0007669"/>
    <property type="project" value="TreeGrafter"/>
</dbReference>
<reference evidence="2" key="1">
    <citation type="journal article" date="2020" name="mSystems">
        <title>Genome- and Community-Level Interaction Insights into Carbon Utilization and Element Cycling Functions of Hydrothermarchaeota in Hydrothermal Sediment.</title>
        <authorList>
            <person name="Zhou Z."/>
            <person name="Liu Y."/>
            <person name="Xu W."/>
            <person name="Pan J."/>
            <person name="Luo Z.H."/>
            <person name="Li M."/>
        </authorList>
    </citation>
    <scope>NUCLEOTIDE SEQUENCE</scope>
    <source>
        <strain evidence="2">SpSt-1183</strain>
    </source>
</reference>
<protein>
    <submittedName>
        <fullName evidence="2">Divalent-cation tolerance protein CutA</fullName>
    </submittedName>
</protein>
<name>A0A831LZ67_9EURY</name>
<dbReference type="PANTHER" id="PTHR23419">
    <property type="entry name" value="DIVALENT CATION TOLERANCE CUTA-RELATED"/>
    <property type="match status" value="1"/>
</dbReference>
<organism evidence="2">
    <name type="scientific">Methanofollis liminatans</name>
    <dbReference type="NCBI Taxonomy" id="2201"/>
    <lineage>
        <taxon>Archaea</taxon>
        <taxon>Methanobacteriati</taxon>
        <taxon>Methanobacteriota</taxon>
        <taxon>Stenosarchaea group</taxon>
        <taxon>Methanomicrobia</taxon>
        <taxon>Methanomicrobiales</taxon>
        <taxon>Methanomicrobiaceae</taxon>
        <taxon>Methanofollis</taxon>
    </lineage>
</organism>
<dbReference type="Gene3D" id="3.30.70.120">
    <property type="match status" value="1"/>
</dbReference>
<dbReference type="GO" id="GO:0010038">
    <property type="term" value="P:response to metal ion"/>
    <property type="evidence" value="ECO:0007669"/>
    <property type="project" value="InterPro"/>
</dbReference>
<dbReference type="InterPro" id="IPR004323">
    <property type="entry name" value="Ion_tolerance_CutA"/>
</dbReference>